<reference evidence="2" key="2">
    <citation type="journal article" date="2023" name="Int. J. Mol. Sci.">
        <title>De Novo Assembly and Annotation of 11 Diverse Shrub Willow (Salix) Genomes Reveals Novel Gene Organization in Sex-Linked Regions.</title>
        <authorList>
            <person name="Hyden B."/>
            <person name="Feng K."/>
            <person name="Yates T.B."/>
            <person name="Jawdy S."/>
            <person name="Cereghino C."/>
            <person name="Smart L.B."/>
            <person name="Muchero W."/>
        </authorList>
    </citation>
    <scope>NUCLEOTIDE SEQUENCE</scope>
    <source>
        <tissue evidence="2">Shoot tip</tissue>
    </source>
</reference>
<dbReference type="EMBL" id="JAPFFM010000009">
    <property type="protein sequence ID" value="KAJ6745716.1"/>
    <property type="molecule type" value="Genomic_DNA"/>
</dbReference>
<protein>
    <submittedName>
        <fullName evidence="2">Uncharacterized protein</fullName>
    </submittedName>
</protein>
<evidence type="ECO:0000313" key="2">
    <source>
        <dbReference type="EMBL" id="KAJ6745716.1"/>
    </source>
</evidence>
<proteinExistence type="predicted"/>
<dbReference type="Proteomes" id="UP001151752">
    <property type="component" value="Chromosome 6"/>
</dbReference>
<gene>
    <name evidence="2" type="ORF">OIU74_028397</name>
</gene>
<name>A0A9Q0VCI1_9ROSI</name>
<organism evidence="2 3">
    <name type="scientific">Salix koriyanagi</name>
    <dbReference type="NCBI Taxonomy" id="2511006"/>
    <lineage>
        <taxon>Eukaryota</taxon>
        <taxon>Viridiplantae</taxon>
        <taxon>Streptophyta</taxon>
        <taxon>Embryophyta</taxon>
        <taxon>Tracheophyta</taxon>
        <taxon>Spermatophyta</taxon>
        <taxon>Magnoliopsida</taxon>
        <taxon>eudicotyledons</taxon>
        <taxon>Gunneridae</taxon>
        <taxon>Pentapetalae</taxon>
        <taxon>rosids</taxon>
        <taxon>fabids</taxon>
        <taxon>Malpighiales</taxon>
        <taxon>Salicaceae</taxon>
        <taxon>Saliceae</taxon>
        <taxon>Salix</taxon>
    </lineage>
</organism>
<sequence length="93" mass="10233">MNRSCSRENPDILIVMIAERQMMKCGEDDQEREIMGPQKPAREMSDTALKRNSLPPPPSLPPVLVFTLVWLFSLQLASGILDNIVSPGAALVG</sequence>
<feature type="compositionally biased region" description="Basic and acidic residues" evidence="1">
    <location>
        <begin position="40"/>
        <end position="49"/>
    </location>
</feature>
<accession>A0A9Q0VCI1</accession>
<reference evidence="2" key="1">
    <citation type="submission" date="2022-11" db="EMBL/GenBank/DDBJ databases">
        <authorList>
            <person name="Hyden B.L."/>
            <person name="Feng K."/>
            <person name="Yates T."/>
            <person name="Jawdy S."/>
            <person name="Smart L.B."/>
            <person name="Muchero W."/>
        </authorList>
    </citation>
    <scope>NUCLEOTIDE SEQUENCE</scope>
    <source>
        <tissue evidence="2">Shoot tip</tissue>
    </source>
</reference>
<dbReference type="AlphaFoldDB" id="A0A9Q0VCI1"/>
<keyword evidence="3" id="KW-1185">Reference proteome</keyword>
<comment type="caution">
    <text evidence="2">The sequence shown here is derived from an EMBL/GenBank/DDBJ whole genome shotgun (WGS) entry which is preliminary data.</text>
</comment>
<feature type="region of interest" description="Disordered" evidence="1">
    <location>
        <begin position="26"/>
        <end position="54"/>
    </location>
</feature>
<evidence type="ECO:0000313" key="3">
    <source>
        <dbReference type="Proteomes" id="UP001151752"/>
    </source>
</evidence>
<evidence type="ECO:0000256" key="1">
    <source>
        <dbReference type="SAM" id="MobiDB-lite"/>
    </source>
</evidence>